<dbReference type="PANTHER" id="PTHR46936">
    <property type="entry name" value="ARABINOSYLTRANSFERASE XEG113"/>
    <property type="match status" value="1"/>
</dbReference>
<dbReference type="Proteomes" id="UP001652660">
    <property type="component" value="Chromosome 4c"/>
</dbReference>
<dbReference type="InterPro" id="IPR005069">
    <property type="entry name" value="Nucl-diP-sugar_transferase"/>
</dbReference>
<feature type="domain" description="Nucleotide-diphospho-sugar transferase" evidence="2">
    <location>
        <begin position="168"/>
        <end position="392"/>
    </location>
</feature>
<dbReference type="GO" id="GO:0005794">
    <property type="term" value="C:Golgi apparatus"/>
    <property type="evidence" value="ECO:0007669"/>
    <property type="project" value="TreeGrafter"/>
</dbReference>
<evidence type="ECO:0000313" key="3">
    <source>
        <dbReference type="Proteomes" id="UP001652660"/>
    </source>
</evidence>
<keyword evidence="3" id="KW-1185">Reference proteome</keyword>
<feature type="transmembrane region" description="Helical" evidence="1">
    <location>
        <begin position="141"/>
        <end position="160"/>
    </location>
</feature>
<keyword evidence="1" id="KW-0472">Membrane</keyword>
<keyword evidence="1" id="KW-0812">Transmembrane</keyword>
<evidence type="ECO:0000313" key="4">
    <source>
        <dbReference type="RefSeq" id="XP_027122009.1"/>
    </source>
</evidence>
<evidence type="ECO:0000256" key="1">
    <source>
        <dbReference type="SAM" id="Phobius"/>
    </source>
</evidence>
<feature type="transmembrane region" description="Helical" evidence="1">
    <location>
        <begin position="47"/>
        <end position="67"/>
    </location>
</feature>
<dbReference type="GO" id="GO:0052325">
    <property type="term" value="P:cell wall pectin biosynthetic process"/>
    <property type="evidence" value="ECO:0007669"/>
    <property type="project" value="TreeGrafter"/>
</dbReference>
<dbReference type="AlphaFoldDB" id="A0A6P6X3B9"/>
<dbReference type="PANTHER" id="PTHR46936:SF1">
    <property type="entry name" value="ARABINOSYLTRANSFERASE XEG113"/>
    <property type="match status" value="1"/>
</dbReference>
<sequence length="655" mass="75666">MAQRAGTIDIRLRTVVVHGFLMIIMLRIFFIVLKTNLCKDMENCKPAFWPIYAIVLMGAALYCFYIFSDVYRLPSSSFSLLPITPAKMQESNSSLPLAPISRLQNKLVKPIWQVPPAGSKMPPLKAFKLSKKLVQQRVKDNIIIITFGNYGFMDFILNWVKHLTELSIENLLVGAMDSKLLEALYWKGVPVFDMGSQMSTIDAGWGSPDWNKMQRERIILIDALLPFGFELLVCDTDTVWLKNPLPYLARFPDADILTSTDQLVPTVVDDNLDFCDQIHVHYNVGIFHWRPTNSSKKFVKEWKELILADQNIWDQQVFNDIIRRKLGPYVDQDSKLIYAYDGELKFGCLPSNIFCSGHTFFVQKMYQHLELEPYAAHTTFQPCGTEGKHHRFREAKLLYDPPSYYDAPEGFLTFKPSIPKNLLLDGEHNIESHFVLVNYQIKQIRTAFAIASLLNRTLIMPRIWCRMDTLWLFRPGDMVGSIMRQPFVCPLDYVFQVDVIMKGLPEDEFGPSIRIKEYSILDNPSMPQKVKDSWLDVFLCQEGSHGCQVSSSATTNRTGVVKFPKNSSEETYRTVFSLFKDVKVLQFSSMQDAFIGFTDKLREEKFRKRMKAYIGRWCCVEDHFPGHINYDIYWDEKPGWKPVPPQTPEDDHPPE</sequence>
<protein>
    <submittedName>
        <fullName evidence="4">Arabinosyltransferase XEG113-like</fullName>
    </submittedName>
</protein>
<evidence type="ECO:0000259" key="2">
    <source>
        <dbReference type="Pfam" id="PF03407"/>
    </source>
</evidence>
<dbReference type="GO" id="GO:0052636">
    <property type="term" value="F:arabinosyltransferase activity"/>
    <property type="evidence" value="ECO:0007669"/>
    <property type="project" value="TreeGrafter"/>
</dbReference>
<dbReference type="OrthoDB" id="540503at2759"/>
<name>A0A6P6X3B9_COFAR</name>
<reference evidence="4" key="2">
    <citation type="submission" date="2025-08" db="UniProtKB">
        <authorList>
            <consortium name="RefSeq"/>
        </authorList>
    </citation>
    <scope>IDENTIFICATION</scope>
    <source>
        <tissue evidence="4">Leaves</tissue>
    </source>
</reference>
<dbReference type="RefSeq" id="XP_027122009.1">
    <property type="nucleotide sequence ID" value="XM_027266208.2"/>
</dbReference>
<organism evidence="3 4">
    <name type="scientific">Coffea arabica</name>
    <name type="common">Arabian coffee</name>
    <dbReference type="NCBI Taxonomy" id="13443"/>
    <lineage>
        <taxon>Eukaryota</taxon>
        <taxon>Viridiplantae</taxon>
        <taxon>Streptophyta</taxon>
        <taxon>Embryophyta</taxon>
        <taxon>Tracheophyta</taxon>
        <taxon>Spermatophyta</taxon>
        <taxon>Magnoliopsida</taxon>
        <taxon>eudicotyledons</taxon>
        <taxon>Gunneridae</taxon>
        <taxon>Pentapetalae</taxon>
        <taxon>asterids</taxon>
        <taxon>lamiids</taxon>
        <taxon>Gentianales</taxon>
        <taxon>Rubiaceae</taxon>
        <taxon>Ixoroideae</taxon>
        <taxon>Gardenieae complex</taxon>
        <taxon>Bertiereae - Coffeeae clade</taxon>
        <taxon>Coffeeae</taxon>
        <taxon>Coffea</taxon>
    </lineage>
</organism>
<dbReference type="Pfam" id="PF03407">
    <property type="entry name" value="Nucleotid_trans"/>
    <property type="match status" value="1"/>
</dbReference>
<proteinExistence type="predicted"/>
<accession>A0A6P6X3B9</accession>
<reference evidence="3" key="1">
    <citation type="journal article" date="2025" name="Foods">
        <title>Unveiling the Microbial Signatures of Arabica Coffee Cherries: Insights into Ripeness Specific Diversity, Functional Traits, and Implications for Quality and Safety.</title>
        <authorList>
            <consortium name="RefSeq"/>
            <person name="Tenea G.N."/>
            <person name="Cifuentes V."/>
            <person name="Reyes P."/>
            <person name="Cevallos-Vallejos M."/>
        </authorList>
    </citation>
    <scope>NUCLEOTIDE SEQUENCE [LARGE SCALE GENOMIC DNA]</scope>
</reference>
<keyword evidence="1" id="KW-1133">Transmembrane helix</keyword>
<feature type="transmembrane region" description="Helical" evidence="1">
    <location>
        <begin position="12"/>
        <end position="32"/>
    </location>
</feature>
<gene>
    <name evidence="4" type="primary">LOC113738943</name>
</gene>
<dbReference type="InterPro" id="IPR053250">
    <property type="entry name" value="Glycosyltransferase_77"/>
</dbReference>
<dbReference type="GeneID" id="113738943"/>